<dbReference type="Gene3D" id="3.40.50.2020">
    <property type="match status" value="1"/>
</dbReference>
<dbReference type="SUPFAM" id="SSF53271">
    <property type="entry name" value="PRTase-like"/>
    <property type="match status" value="1"/>
</dbReference>
<reference evidence="3" key="2">
    <citation type="submission" date="2025-09" db="UniProtKB">
        <authorList>
            <consortium name="Ensembl"/>
        </authorList>
    </citation>
    <scope>IDENTIFICATION</scope>
</reference>
<protein>
    <submittedName>
        <fullName evidence="3">Uridine monophosphate synthetase</fullName>
    </submittedName>
</protein>
<dbReference type="Ensembl" id="ENSHBUT00000020592.1">
    <property type="protein sequence ID" value="ENSHBUP00000029993.1"/>
    <property type="gene ID" value="ENSHBUG00000014798.1"/>
</dbReference>
<dbReference type="GO" id="GO:0004588">
    <property type="term" value="F:orotate phosphoribosyltransferase activity"/>
    <property type="evidence" value="ECO:0007669"/>
    <property type="project" value="TreeGrafter"/>
</dbReference>
<name>A0A3Q3CSZ7_HAPBU</name>
<evidence type="ECO:0000313" key="3">
    <source>
        <dbReference type="Ensembl" id="ENSHBUP00000029993.1"/>
    </source>
</evidence>
<dbReference type="PANTHER" id="PTHR19278">
    <property type="entry name" value="OROTATE PHOSPHORIBOSYLTRANSFERASE"/>
    <property type="match status" value="1"/>
</dbReference>
<sequence length="132" mass="14808">NAVSRVLHDVNGVKFGEYKLKSGLLAPIYIHLRVLVSHPALTHQHTDFRTAESDTEHRKRLSTYTALPLATVTCSRYELPLVIRQKEAKDYGEPPSTDFQKANRLIFHIHLPSSIKAAEDYGGEAVQPLCVC</sequence>
<dbReference type="Proteomes" id="UP000264840">
    <property type="component" value="Unplaced"/>
</dbReference>
<reference evidence="3" key="1">
    <citation type="submission" date="2025-08" db="UniProtKB">
        <authorList>
            <consortium name="Ensembl"/>
        </authorList>
    </citation>
    <scope>IDENTIFICATION</scope>
</reference>
<keyword evidence="4" id="KW-1185">Reference proteome</keyword>
<dbReference type="GO" id="GO:0019856">
    <property type="term" value="P:pyrimidine nucleobase biosynthetic process"/>
    <property type="evidence" value="ECO:0007669"/>
    <property type="project" value="TreeGrafter"/>
</dbReference>
<dbReference type="GO" id="GO:0006222">
    <property type="term" value="P:UMP biosynthetic process"/>
    <property type="evidence" value="ECO:0007669"/>
    <property type="project" value="TreeGrafter"/>
</dbReference>
<dbReference type="PANTHER" id="PTHR19278:SF9">
    <property type="entry name" value="URIDINE 5'-MONOPHOSPHATE SYNTHASE"/>
    <property type="match status" value="1"/>
</dbReference>
<dbReference type="GO" id="GO:0004590">
    <property type="term" value="F:orotidine-5'-phosphate decarboxylase activity"/>
    <property type="evidence" value="ECO:0007669"/>
    <property type="project" value="TreeGrafter"/>
</dbReference>
<dbReference type="InterPro" id="IPR029057">
    <property type="entry name" value="PRTase-like"/>
</dbReference>
<proteinExistence type="predicted"/>
<evidence type="ECO:0000313" key="4">
    <source>
        <dbReference type="Proteomes" id="UP000264840"/>
    </source>
</evidence>
<evidence type="ECO:0000256" key="1">
    <source>
        <dbReference type="ARBA" id="ARBA00004725"/>
    </source>
</evidence>
<dbReference type="AlphaFoldDB" id="A0A3Q3CSZ7"/>
<comment type="pathway">
    <text evidence="1">Pyrimidine metabolism; UMP biosynthesis via de novo pathway.</text>
</comment>
<dbReference type="GeneTree" id="ENSGT00390000001856"/>
<accession>A0A3Q3CSZ7</accession>
<organism evidence="3 4">
    <name type="scientific">Haplochromis burtoni</name>
    <name type="common">Burton's mouthbrooder</name>
    <name type="synonym">Chromis burtoni</name>
    <dbReference type="NCBI Taxonomy" id="8153"/>
    <lineage>
        <taxon>Eukaryota</taxon>
        <taxon>Metazoa</taxon>
        <taxon>Chordata</taxon>
        <taxon>Craniata</taxon>
        <taxon>Vertebrata</taxon>
        <taxon>Euteleostomi</taxon>
        <taxon>Actinopterygii</taxon>
        <taxon>Neopterygii</taxon>
        <taxon>Teleostei</taxon>
        <taxon>Neoteleostei</taxon>
        <taxon>Acanthomorphata</taxon>
        <taxon>Ovalentaria</taxon>
        <taxon>Cichlomorphae</taxon>
        <taxon>Cichliformes</taxon>
        <taxon>Cichlidae</taxon>
        <taxon>African cichlids</taxon>
        <taxon>Pseudocrenilabrinae</taxon>
        <taxon>Haplochromini</taxon>
        <taxon>Haplochromis</taxon>
    </lineage>
</organism>
<evidence type="ECO:0000256" key="2">
    <source>
        <dbReference type="ARBA" id="ARBA00022975"/>
    </source>
</evidence>
<keyword evidence="2" id="KW-0665">Pyrimidine biosynthesis</keyword>